<evidence type="ECO:0000256" key="1">
    <source>
        <dbReference type="PROSITE-ProRule" id="PRU00409"/>
    </source>
</evidence>
<dbReference type="Pfam" id="PF13380">
    <property type="entry name" value="CoA_binding_2"/>
    <property type="match status" value="1"/>
</dbReference>
<evidence type="ECO:0000313" key="4">
    <source>
        <dbReference type="Proteomes" id="UP000285794"/>
    </source>
</evidence>
<protein>
    <submittedName>
        <fullName evidence="3">CoA-binding protein</fullName>
    </submittedName>
</protein>
<dbReference type="PROSITE" id="PS50975">
    <property type="entry name" value="ATP_GRASP"/>
    <property type="match status" value="1"/>
</dbReference>
<gene>
    <name evidence="3" type="ORF">DWB61_04920</name>
</gene>
<comment type="caution">
    <text evidence="3">The sequence shown here is derived from an EMBL/GenBank/DDBJ whole genome shotgun (WGS) entry which is preliminary data.</text>
</comment>
<keyword evidence="1" id="KW-0547">Nucleotide-binding</keyword>
<dbReference type="Gene3D" id="3.40.50.261">
    <property type="entry name" value="Succinyl-CoA synthetase domains"/>
    <property type="match status" value="2"/>
</dbReference>
<dbReference type="RefSeq" id="WP_125029771.1">
    <property type="nucleotide sequence ID" value="NZ_JAPXVP010000003.1"/>
</dbReference>
<dbReference type="PANTHER" id="PTHR42793:SF1">
    <property type="entry name" value="PEPTIDYL-LYSINE N-ACETYLTRANSFERASE PATZ"/>
    <property type="match status" value="1"/>
</dbReference>
<dbReference type="Gene3D" id="3.30.1490.20">
    <property type="entry name" value="ATP-grasp fold, A domain"/>
    <property type="match status" value="1"/>
</dbReference>
<dbReference type="InterPro" id="IPR013815">
    <property type="entry name" value="ATP_grasp_subdomain_1"/>
</dbReference>
<organism evidence="3 4">
    <name type="scientific">Ancylomarina euxinus</name>
    <dbReference type="NCBI Taxonomy" id="2283627"/>
    <lineage>
        <taxon>Bacteria</taxon>
        <taxon>Pseudomonadati</taxon>
        <taxon>Bacteroidota</taxon>
        <taxon>Bacteroidia</taxon>
        <taxon>Marinilabiliales</taxon>
        <taxon>Marinifilaceae</taxon>
        <taxon>Ancylomarina</taxon>
    </lineage>
</organism>
<keyword evidence="4" id="KW-1185">Reference proteome</keyword>
<reference evidence="3 4" key="1">
    <citation type="submission" date="2018-07" db="EMBL/GenBank/DDBJ databases">
        <title>Draft genome sequence of Ancylomarina sp. M1P.</title>
        <authorList>
            <person name="Yadav S."/>
            <person name="Villanueva L."/>
            <person name="Damste J.S.S."/>
        </authorList>
    </citation>
    <scope>NUCLEOTIDE SEQUENCE [LARGE SCALE GENOMIC DNA]</scope>
    <source>
        <strain evidence="3 4">M1P</strain>
    </source>
</reference>
<dbReference type="Gene3D" id="3.30.470.20">
    <property type="entry name" value="ATP-grasp fold, B domain"/>
    <property type="match status" value="1"/>
</dbReference>
<proteinExistence type="predicted"/>
<dbReference type="InterPro" id="IPR003781">
    <property type="entry name" value="CoA-bd"/>
</dbReference>
<dbReference type="InterPro" id="IPR011761">
    <property type="entry name" value="ATP-grasp"/>
</dbReference>
<name>A0A425Y5Y8_9BACT</name>
<dbReference type="OrthoDB" id="9807426at2"/>
<dbReference type="GO" id="GO:0005524">
    <property type="term" value="F:ATP binding"/>
    <property type="evidence" value="ECO:0007669"/>
    <property type="project" value="UniProtKB-UniRule"/>
</dbReference>
<dbReference type="GO" id="GO:0046872">
    <property type="term" value="F:metal ion binding"/>
    <property type="evidence" value="ECO:0007669"/>
    <property type="project" value="InterPro"/>
</dbReference>
<dbReference type="InterPro" id="IPR032875">
    <property type="entry name" value="Succ_CoA_lig_flav_dom"/>
</dbReference>
<evidence type="ECO:0000259" key="2">
    <source>
        <dbReference type="PROSITE" id="PS50975"/>
    </source>
</evidence>
<dbReference type="InterPro" id="IPR016102">
    <property type="entry name" value="Succinyl-CoA_synth-like"/>
</dbReference>
<evidence type="ECO:0000313" key="3">
    <source>
        <dbReference type="EMBL" id="RRG23820.1"/>
    </source>
</evidence>
<accession>A0A425Y5Y8</accession>
<dbReference type="Pfam" id="PF13607">
    <property type="entry name" value="Succ_CoA_lig"/>
    <property type="match status" value="1"/>
</dbReference>
<dbReference type="InterPro" id="IPR036291">
    <property type="entry name" value="NAD(P)-bd_dom_sf"/>
</dbReference>
<dbReference type="EMBL" id="QQWG01000003">
    <property type="protein sequence ID" value="RRG23820.1"/>
    <property type="molecule type" value="Genomic_DNA"/>
</dbReference>
<dbReference type="SUPFAM" id="SSF51735">
    <property type="entry name" value="NAD(P)-binding Rossmann-fold domains"/>
    <property type="match status" value="1"/>
</dbReference>
<dbReference type="SMART" id="SM00881">
    <property type="entry name" value="CoA_binding"/>
    <property type="match status" value="1"/>
</dbReference>
<dbReference type="AlphaFoldDB" id="A0A425Y5Y8"/>
<dbReference type="Proteomes" id="UP000285794">
    <property type="component" value="Unassembled WGS sequence"/>
</dbReference>
<dbReference type="SUPFAM" id="SSF52210">
    <property type="entry name" value="Succinyl-CoA synthetase domains"/>
    <property type="match status" value="2"/>
</dbReference>
<dbReference type="PANTHER" id="PTHR42793">
    <property type="entry name" value="COA BINDING DOMAIN CONTAINING PROTEIN"/>
    <property type="match status" value="1"/>
</dbReference>
<sequence length="687" mass="73834">MINEQLLNPKSIVVIGGSDDVQKPGGKVLKNLIDGNFKGNLYVANPKLDEVQGIKSFKNPQDLPEVDCAILAIAAKFCPSTIKLLAEEKNTRAFIILSAGFSEENEEGAELERQIVETVNSVGGSLIGPNCVGVLNSNYNGIFTTPIPSLDPKGCDFISGSGATAVFIMESGVPKGLSFSSVYSVGNSAQMGVEEILKYMDESFDPETSSRVKLLYIENIDKPEMLLKHASSLIRKGCKIAAIKSGSSEAGSRAASSHTGALASPDVAVNALFKKAGIVRCSGREELTTVSSIFMHPELKGKNIAVITHAGGPAVMLTDSLSNNGLDVPHIEGPKADALLEKLYGGSSVANPIDFLATGTAQQLGDIIDACENDFDNIDAMAVIFGSPGLFPVYDVYDLLDEKMKQCKKPIYPILPSVINVKDEIEHFLAKGRINFPDEVVFGDALAKIYNTPKPEVENIVIPEVDEKAIRAIIDEADNGYLAPEKIHALLDAAGIDRSKEGVIDTVEAAKKMATEIGYPMVMKVVGPVHKSDVGGVVLNVMNEETVVAEFERLIKIQDTYAVMMCSQHKGTEVFIGAKREDKFGHMVLCGLGGIFIEVFKDVKAALAPISNEEAHEMIRGLQSYGIIKGMRGQEPVNEDKFADAVSRVAALMTVAPEIFEMDLNPLLGSKDAVVAVDARIRIEKDM</sequence>
<keyword evidence="1" id="KW-0067">ATP-binding</keyword>
<dbReference type="Gene3D" id="3.40.50.720">
    <property type="entry name" value="NAD(P)-binding Rossmann-like Domain"/>
    <property type="match status" value="1"/>
</dbReference>
<dbReference type="SUPFAM" id="SSF56059">
    <property type="entry name" value="Glutathione synthetase ATP-binding domain-like"/>
    <property type="match status" value="1"/>
</dbReference>
<feature type="domain" description="ATP-grasp" evidence="2">
    <location>
        <begin position="488"/>
        <end position="524"/>
    </location>
</feature>
<dbReference type="Pfam" id="PF13549">
    <property type="entry name" value="ATP-grasp_5"/>
    <property type="match status" value="1"/>
</dbReference>